<dbReference type="EMBL" id="BMAT01005880">
    <property type="protein sequence ID" value="GFS01460.1"/>
    <property type="molecule type" value="Genomic_DNA"/>
</dbReference>
<feature type="region of interest" description="Disordered" evidence="6">
    <location>
        <begin position="1"/>
        <end position="20"/>
    </location>
</feature>
<comment type="subcellular location">
    <subcellularLocation>
        <location evidence="1">Membrane</location>
        <topology evidence="1">Multi-pass membrane protein</topology>
    </subcellularLocation>
</comment>
<evidence type="ECO:0000256" key="5">
    <source>
        <dbReference type="ARBA" id="ARBA00023136"/>
    </source>
</evidence>
<keyword evidence="4 7" id="KW-1133">Transmembrane helix</keyword>
<organism evidence="9 10">
    <name type="scientific">Elysia marginata</name>
    <dbReference type="NCBI Taxonomy" id="1093978"/>
    <lineage>
        <taxon>Eukaryota</taxon>
        <taxon>Metazoa</taxon>
        <taxon>Spiralia</taxon>
        <taxon>Lophotrochozoa</taxon>
        <taxon>Mollusca</taxon>
        <taxon>Gastropoda</taxon>
        <taxon>Heterobranchia</taxon>
        <taxon>Euthyneura</taxon>
        <taxon>Panpulmonata</taxon>
        <taxon>Sacoglossa</taxon>
        <taxon>Placobranchoidea</taxon>
        <taxon>Plakobranchidae</taxon>
        <taxon>Elysia</taxon>
    </lineage>
</organism>
<dbReference type="GO" id="GO:0050982">
    <property type="term" value="P:detection of mechanical stimulus"/>
    <property type="evidence" value="ECO:0007669"/>
    <property type="project" value="TreeGrafter"/>
</dbReference>
<comment type="similarity">
    <text evidence="2">Belongs to the polycystin family.</text>
</comment>
<protein>
    <submittedName>
        <fullName evidence="9">Polycystic kidney disease protein 1-like 2</fullName>
    </submittedName>
</protein>
<dbReference type="InterPro" id="IPR051223">
    <property type="entry name" value="Polycystin"/>
</dbReference>
<evidence type="ECO:0000256" key="4">
    <source>
        <dbReference type="ARBA" id="ARBA00022989"/>
    </source>
</evidence>
<reference evidence="9 10" key="1">
    <citation type="journal article" date="2021" name="Elife">
        <title>Chloroplast acquisition without the gene transfer in kleptoplastic sea slugs, Plakobranchus ocellatus.</title>
        <authorList>
            <person name="Maeda T."/>
            <person name="Takahashi S."/>
            <person name="Yoshida T."/>
            <person name="Shimamura S."/>
            <person name="Takaki Y."/>
            <person name="Nagai Y."/>
            <person name="Toyoda A."/>
            <person name="Suzuki Y."/>
            <person name="Arimoto A."/>
            <person name="Ishii H."/>
            <person name="Satoh N."/>
            <person name="Nishiyama T."/>
            <person name="Hasebe M."/>
            <person name="Maruyama T."/>
            <person name="Minagawa J."/>
            <person name="Obokata J."/>
            <person name="Shigenobu S."/>
        </authorList>
    </citation>
    <scope>NUCLEOTIDE SEQUENCE [LARGE SCALE GENOMIC DNA]</scope>
</reference>
<dbReference type="PANTHER" id="PTHR10877:SF197">
    <property type="entry name" value="POLYCYSTIC KIDNEY DISEASE PROTEIN 1-LIKE 2"/>
    <property type="match status" value="1"/>
</dbReference>
<dbReference type="Pfam" id="PF20519">
    <property type="entry name" value="Polycystin_dom"/>
    <property type="match status" value="1"/>
</dbReference>
<evidence type="ECO:0000256" key="3">
    <source>
        <dbReference type="ARBA" id="ARBA00022692"/>
    </source>
</evidence>
<dbReference type="GO" id="GO:0016020">
    <property type="term" value="C:membrane"/>
    <property type="evidence" value="ECO:0007669"/>
    <property type="project" value="UniProtKB-SubCell"/>
</dbReference>
<feature type="domain" description="Polycystin" evidence="8">
    <location>
        <begin position="78"/>
        <end position="282"/>
    </location>
</feature>
<evidence type="ECO:0000259" key="8">
    <source>
        <dbReference type="Pfam" id="PF20519"/>
    </source>
</evidence>
<evidence type="ECO:0000256" key="7">
    <source>
        <dbReference type="SAM" id="Phobius"/>
    </source>
</evidence>
<evidence type="ECO:0000256" key="1">
    <source>
        <dbReference type="ARBA" id="ARBA00004141"/>
    </source>
</evidence>
<dbReference type="AlphaFoldDB" id="A0AAV4HUT2"/>
<dbReference type="GO" id="GO:0005262">
    <property type="term" value="F:calcium channel activity"/>
    <property type="evidence" value="ECO:0007669"/>
    <property type="project" value="TreeGrafter"/>
</dbReference>
<keyword evidence="3 7" id="KW-0812">Transmembrane</keyword>
<dbReference type="PANTHER" id="PTHR10877">
    <property type="entry name" value="POLYCYSTIN FAMILY MEMBER"/>
    <property type="match status" value="1"/>
</dbReference>
<sequence>MLQRRTDNSEFQPPDPEELEKSRKNRLMELKMEAVLKEIMIYTFFLGIIFFLSYQQRDPQSYALGDTIRKNMLSGHGNIKTVLDYWIWLEGTLLPSLYALKYFNGTEIDYWQDAACISDMESRRVGVARIRQMRVKNDTCTILPELRSIINHCRDEYSWTDDDTKPYLPHWVTPPGYMVDELEEREDDPFVYQNSFRLKTAPYVGTLATYKGGGYVILTKRLFCRTDKIIKRARAQDWLDLNTRAIFLEYTVYNPNINLFASVTAVTEFLTTGSATSRVDVKVSRSTYRVKVDLKGVLG</sequence>
<proteinExistence type="inferred from homology"/>
<accession>A0AAV4HUT2</accession>
<feature type="transmembrane region" description="Helical" evidence="7">
    <location>
        <begin position="34"/>
        <end position="54"/>
    </location>
</feature>
<dbReference type="Proteomes" id="UP000762676">
    <property type="component" value="Unassembled WGS sequence"/>
</dbReference>
<keyword evidence="10" id="KW-1185">Reference proteome</keyword>
<gene>
    <name evidence="9" type="ORF">ElyMa_002839200</name>
</gene>
<evidence type="ECO:0000256" key="2">
    <source>
        <dbReference type="ARBA" id="ARBA00007200"/>
    </source>
</evidence>
<dbReference type="InterPro" id="IPR046791">
    <property type="entry name" value="Polycystin_dom"/>
</dbReference>
<keyword evidence="5 7" id="KW-0472">Membrane</keyword>
<evidence type="ECO:0000313" key="9">
    <source>
        <dbReference type="EMBL" id="GFS01460.1"/>
    </source>
</evidence>
<comment type="caution">
    <text evidence="9">The sequence shown here is derived from an EMBL/GenBank/DDBJ whole genome shotgun (WGS) entry which is preliminary data.</text>
</comment>
<evidence type="ECO:0000313" key="10">
    <source>
        <dbReference type="Proteomes" id="UP000762676"/>
    </source>
</evidence>
<evidence type="ECO:0000256" key="6">
    <source>
        <dbReference type="SAM" id="MobiDB-lite"/>
    </source>
</evidence>
<name>A0AAV4HUT2_9GAST</name>